<evidence type="ECO:0000313" key="23">
    <source>
        <dbReference type="Proteomes" id="UP000182276"/>
    </source>
</evidence>
<keyword evidence="6" id="KW-0679">Respiratory chain</keyword>
<dbReference type="InterPro" id="IPR009056">
    <property type="entry name" value="Cyt_c-like_dom"/>
</dbReference>
<evidence type="ECO:0000256" key="4">
    <source>
        <dbReference type="ARBA" id="ARBA00022448"/>
    </source>
</evidence>
<dbReference type="InterPro" id="IPR008972">
    <property type="entry name" value="Cupredoxin"/>
</dbReference>
<organism evidence="22 23">
    <name type="scientific">Stutzerimonas balearica DSM 6083</name>
    <dbReference type="NCBI Taxonomy" id="1123016"/>
    <lineage>
        <taxon>Bacteria</taxon>
        <taxon>Pseudomonadati</taxon>
        <taxon>Pseudomonadota</taxon>
        <taxon>Gammaproteobacteria</taxon>
        <taxon>Pseudomonadales</taxon>
        <taxon>Pseudomonadaceae</taxon>
        <taxon>Stutzerimonas</taxon>
    </lineage>
</organism>
<dbReference type="InterPro" id="IPR014222">
    <property type="entry name" value="Cyt_c_oxidase_su2"/>
</dbReference>
<feature type="transmembrane region" description="Helical" evidence="19">
    <location>
        <begin position="50"/>
        <end position="70"/>
    </location>
</feature>
<accession>A0ABY0R0C4</accession>
<dbReference type="PROSITE" id="PS00078">
    <property type="entry name" value="COX2"/>
    <property type="match status" value="1"/>
</dbReference>
<gene>
    <name evidence="22" type="ORF">SAMN05660875_10369</name>
</gene>
<evidence type="ECO:0000259" key="21">
    <source>
        <dbReference type="PROSITE" id="PS51007"/>
    </source>
</evidence>
<comment type="caution">
    <text evidence="22">The sequence shown here is derived from an EMBL/GenBank/DDBJ whole genome shotgun (WGS) entry which is preliminary data.</text>
</comment>
<keyword evidence="12 18" id="KW-0408">Iron</keyword>
<feature type="transmembrane region" description="Helical" evidence="19">
    <location>
        <begin position="91"/>
        <end position="112"/>
    </location>
</feature>
<sequence>MASVKQQTQPQALMKWTTLALAVPSLTACGGAQSALNPAGPMAQDVANVWWWMFGFAVLVWLAVATLWVYAMLRRSQPHSAEQAKRINRRWVIGGGIVLPSVSIAVLLAFGLPTGRSMLPLPVEGEQPLRIRIVGHQWWWEVRYPDQEVVTANQLVLPVGRPADIEVTSADVIHSFWVPRLGGKMDMIPGRTNVIRLEAAHAGAYRGQCSEFCGTQHAFMALHVEALETSDFAAWLERRQQRAAIRPAPGEAGAVFASRCGQCHRVAGVSDGNRAPDLTDLATRPTLGAGVIRNDHDGLRRWLREHQTLKHGNAMPRHDEVPDATLEQIAQWLETLSP</sequence>
<dbReference type="InterPro" id="IPR034236">
    <property type="entry name" value="CuRO_CcO_Caa3_II"/>
</dbReference>
<dbReference type="Gene3D" id="1.10.287.90">
    <property type="match status" value="1"/>
</dbReference>
<evidence type="ECO:0000256" key="14">
    <source>
        <dbReference type="ARBA" id="ARBA00023136"/>
    </source>
</evidence>
<comment type="subcellular location">
    <subcellularLocation>
        <location evidence="1">Membrane</location>
        <topology evidence="1">Multi-pass membrane protein</topology>
    </subcellularLocation>
</comment>
<keyword evidence="10" id="KW-0249">Electron transport</keyword>
<comment type="similarity">
    <text evidence="2">Belongs to the cytochrome c oxidase subunit 2 family.</text>
</comment>
<proteinExistence type="inferred from homology"/>
<keyword evidence="7 19" id="KW-0812">Transmembrane</keyword>
<dbReference type="SUPFAM" id="SSF46626">
    <property type="entry name" value="Cytochrome c"/>
    <property type="match status" value="1"/>
</dbReference>
<dbReference type="CDD" id="cd04213">
    <property type="entry name" value="CuRO_CcO_Caa3_II"/>
    <property type="match status" value="1"/>
</dbReference>
<keyword evidence="9" id="KW-1278">Translocase</keyword>
<keyword evidence="8 18" id="KW-0479">Metal-binding</keyword>
<keyword evidence="14 19" id="KW-0472">Membrane</keyword>
<evidence type="ECO:0000259" key="20">
    <source>
        <dbReference type="PROSITE" id="PS50857"/>
    </source>
</evidence>
<dbReference type="EMBL" id="FNHO01000003">
    <property type="protein sequence ID" value="SDM21547.1"/>
    <property type="molecule type" value="Genomic_DNA"/>
</dbReference>
<evidence type="ECO:0000256" key="6">
    <source>
        <dbReference type="ARBA" id="ARBA00022660"/>
    </source>
</evidence>
<dbReference type="InterPro" id="IPR045187">
    <property type="entry name" value="CcO_II"/>
</dbReference>
<evidence type="ECO:0000256" key="12">
    <source>
        <dbReference type="ARBA" id="ARBA00023004"/>
    </source>
</evidence>
<dbReference type="InterPro" id="IPR001505">
    <property type="entry name" value="Copper_CuA"/>
</dbReference>
<dbReference type="PANTHER" id="PTHR22888">
    <property type="entry name" value="CYTOCHROME C OXIDASE, SUBUNIT II"/>
    <property type="match status" value="1"/>
</dbReference>
<feature type="domain" description="Cytochrome c" evidence="21">
    <location>
        <begin position="247"/>
        <end position="337"/>
    </location>
</feature>
<dbReference type="Gene3D" id="2.60.40.420">
    <property type="entry name" value="Cupredoxins - blue copper proteins"/>
    <property type="match status" value="1"/>
</dbReference>
<keyword evidence="4" id="KW-0813">Transport</keyword>
<feature type="domain" description="Cytochrome oxidase subunit II copper A binding" evidence="20">
    <location>
        <begin position="126"/>
        <end position="238"/>
    </location>
</feature>
<dbReference type="PANTHER" id="PTHR22888:SF9">
    <property type="entry name" value="CYTOCHROME C OXIDASE SUBUNIT 2"/>
    <property type="match status" value="1"/>
</dbReference>
<evidence type="ECO:0000256" key="13">
    <source>
        <dbReference type="ARBA" id="ARBA00023008"/>
    </source>
</evidence>
<evidence type="ECO:0000256" key="3">
    <source>
        <dbReference type="ARBA" id="ARBA00012949"/>
    </source>
</evidence>
<evidence type="ECO:0000256" key="19">
    <source>
        <dbReference type="SAM" id="Phobius"/>
    </source>
</evidence>
<dbReference type="Proteomes" id="UP000182276">
    <property type="component" value="Unassembled WGS sequence"/>
</dbReference>
<keyword evidence="5 18" id="KW-0349">Heme</keyword>
<keyword evidence="13" id="KW-0186">Copper</keyword>
<dbReference type="PROSITE" id="PS51257">
    <property type="entry name" value="PROKAR_LIPOPROTEIN"/>
    <property type="match status" value="1"/>
</dbReference>
<evidence type="ECO:0000256" key="17">
    <source>
        <dbReference type="ARBA" id="ARBA00047816"/>
    </source>
</evidence>
<evidence type="ECO:0000256" key="8">
    <source>
        <dbReference type="ARBA" id="ARBA00022723"/>
    </source>
</evidence>
<evidence type="ECO:0000256" key="11">
    <source>
        <dbReference type="ARBA" id="ARBA00022989"/>
    </source>
</evidence>
<dbReference type="InterPro" id="IPR036257">
    <property type="entry name" value="Cyt_c_oxidase_su2_TM_sf"/>
</dbReference>
<evidence type="ECO:0000256" key="15">
    <source>
        <dbReference type="ARBA" id="ARBA00024688"/>
    </source>
</evidence>
<keyword evidence="23" id="KW-1185">Reference proteome</keyword>
<dbReference type="PROSITE" id="PS50857">
    <property type="entry name" value="COX2_CUA"/>
    <property type="match status" value="1"/>
</dbReference>
<comment type="function">
    <text evidence="15">Subunits I and II form the functional core of the enzyme complex. Electrons originating in cytochrome c are transferred via heme a and Cu(A) to the binuclear center formed by heme a3 and Cu(B).</text>
</comment>
<reference evidence="22 23" key="1">
    <citation type="submission" date="2016-10" db="EMBL/GenBank/DDBJ databases">
        <authorList>
            <person name="Varghese N."/>
            <person name="Submissions S."/>
        </authorList>
    </citation>
    <scope>NUCLEOTIDE SEQUENCE [LARGE SCALE GENOMIC DNA]</scope>
    <source>
        <strain evidence="22 23">DSM 6083</strain>
    </source>
</reference>
<evidence type="ECO:0000256" key="18">
    <source>
        <dbReference type="PROSITE-ProRule" id="PRU00433"/>
    </source>
</evidence>
<dbReference type="InterPro" id="IPR002429">
    <property type="entry name" value="CcO_II-like_C"/>
</dbReference>
<dbReference type="PROSITE" id="PS51007">
    <property type="entry name" value="CYTC"/>
    <property type="match status" value="1"/>
</dbReference>
<dbReference type="Pfam" id="PF00116">
    <property type="entry name" value="COX2"/>
    <property type="match status" value="1"/>
</dbReference>
<evidence type="ECO:0000256" key="10">
    <source>
        <dbReference type="ARBA" id="ARBA00022982"/>
    </source>
</evidence>
<comment type="catalytic activity">
    <reaction evidence="17">
        <text>4 Fe(II)-[cytochrome c] + O2 + 8 H(+)(in) = 4 Fe(III)-[cytochrome c] + 2 H2O + 4 H(+)(out)</text>
        <dbReference type="Rhea" id="RHEA:11436"/>
        <dbReference type="Rhea" id="RHEA-COMP:10350"/>
        <dbReference type="Rhea" id="RHEA-COMP:14399"/>
        <dbReference type="ChEBI" id="CHEBI:15377"/>
        <dbReference type="ChEBI" id="CHEBI:15378"/>
        <dbReference type="ChEBI" id="CHEBI:15379"/>
        <dbReference type="ChEBI" id="CHEBI:29033"/>
        <dbReference type="ChEBI" id="CHEBI:29034"/>
        <dbReference type="EC" id="7.1.1.9"/>
    </reaction>
</comment>
<dbReference type="Pfam" id="PF00034">
    <property type="entry name" value="Cytochrom_C"/>
    <property type="match status" value="1"/>
</dbReference>
<evidence type="ECO:0000256" key="16">
    <source>
        <dbReference type="ARBA" id="ARBA00031399"/>
    </source>
</evidence>
<evidence type="ECO:0000256" key="7">
    <source>
        <dbReference type="ARBA" id="ARBA00022692"/>
    </source>
</evidence>
<evidence type="ECO:0000256" key="9">
    <source>
        <dbReference type="ARBA" id="ARBA00022967"/>
    </source>
</evidence>
<keyword evidence="11 19" id="KW-1133">Transmembrane helix</keyword>
<evidence type="ECO:0000256" key="1">
    <source>
        <dbReference type="ARBA" id="ARBA00004141"/>
    </source>
</evidence>
<evidence type="ECO:0000313" key="22">
    <source>
        <dbReference type="EMBL" id="SDM21547.1"/>
    </source>
</evidence>
<name>A0ABY0R0C4_9GAMM</name>
<dbReference type="EC" id="7.1.1.9" evidence="3"/>
<dbReference type="InterPro" id="IPR036909">
    <property type="entry name" value="Cyt_c-like_dom_sf"/>
</dbReference>
<protein>
    <recommendedName>
        <fullName evidence="3">cytochrome-c oxidase</fullName>
        <ecNumber evidence="3">7.1.1.9</ecNumber>
    </recommendedName>
    <alternativeName>
        <fullName evidence="16">Cytochrome aa3 subunit 2</fullName>
    </alternativeName>
</protein>
<dbReference type="SUPFAM" id="SSF49503">
    <property type="entry name" value="Cupredoxins"/>
    <property type="match status" value="1"/>
</dbReference>
<dbReference type="NCBIfam" id="TIGR02866">
    <property type="entry name" value="CoxB"/>
    <property type="match status" value="1"/>
</dbReference>
<evidence type="ECO:0000256" key="5">
    <source>
        <dbReference type="ARBA" id="ARBA00022617"/>
    </source>
</evidence>
<evidence type="ECO:0000256" key="2">
    <source>
        <dbReference type="ARBA" id="ARBA00007866"/>
    </source>
</evidence>